<keyword evidence="2" id="KW-1185">Reference proteome</keyword>
<dbReference type="AlphaFoldDB" id="A0A9Q0QQ62"/>
<accession>A0A9Q0QQ62</accession>
<proteinExistence type="predicted"/>
<dbReference type="Proteomes" id="UP001141806">
    <property type="component" value="Unassembled WGS sequence"/>
</dbReference>
<evidence type="ECO:0000313" key="2">
    <source>
        <dbReference type="Proteomes" id="UP001141806"/>
    </source>
</evidence>
<evidence type="ECO:0000313" key="1">
    <source>
        <dbReference type="EMBL" id="KAJ4967783.1"/>
    </source>
</evidence>
<reference evidence="1" key="1">
    <citation type="journal article" date="2023" name="Plant J.">
        <title>The genome of the king protea, Protea cynaroides.</title>
        <authorList>
            <person name="Chang J."/>
            <person name="Duong T.A."/>
            <person name="Schoeman C."/>
            <person name="Ma X."/>
            <person name="Roodt D."/>
            <person name="Barker N."/>
            <person name="Li Z."/>
            <person name="Van de Peer Y."/>
            <person name="Mizrachi E."/>
        </authorList>
    </citation>
    <scope>NUCLEOTIDE SEQUENCE</scope>
    <source>
        <tissue evidence="1">Young leaves</tissue>
    </source>
</reference>
<comment type="caution">
    <text evidence="1">The sequence shown here is derived from an EMBL/GenBank/DDBJ whole genome shotgun (WGS) entry which is preliminary data.</text>
</comment>
<protein>
    <submittedName>
        <fullName evidence="1">Uncharacterized protein</fullName>
    </submittedName>
</protein>
<name>A0A9Q0QQ62_9MAGN</name>
<sequence>MVFFTTSGSEAVAEGIHRGIAVEIVSQPSQKADSLLRQFVSRFPSAMSVNKEVRYHVWNLWVHPSMAWRQVTLCFTTEAQDGSGSEMVRQMGGDVSISHVSVVCTPAMVNQVSQGVEGRSLDPGGPGLLAAVEPTVVSSRCLGARSSVDLGGSLICTGNAGSLTAIGLLQAVVVLSMGGSVNLQGLHYTYEDEVLPMTESLLQVVSFAVGELIDLLLYGLAIIENFREVRAIVEGSVADCKEIKKFPATDLVDGVLAIGLWFADHQ</sequence>
<dbReference type="EMBL" id="JAMYWD010000006">
    <property type="protein sequence ID" value="KAJ4967783.1"/>
    <property type="molecule type" value="Genomic_DNA"/>
</dbReference>
<organism evidence="1 2">
    <name type="scientific">Protea cynaroides</name>
    <dbReference type="NCBI Taxonomy" id="273540"/>
    <lineage>
        <taxon>Eukaryota</taxon>
        <taxon>Viridiplantae</taxon>
        <taxon>Streptophyta</taxon>
        <taxon>Embryophyta</taxon>
        <taxon>Tracheophyta</taxon>
        <taxon>Spermatophyta</taxon>
        <taxon>Magnoliopsida</taxon>
        <taxon>Proteales</taxon>
        <taxon>Proteaceae</taxon>
        <taxon>Protea</taxon>
    </lineage>
</organism>
<gene>
    <name evidence="1" type="ORF">NE237_014484</name>
</gene>